<gene>
    <name evidence="2" type="ORF">ACFQB0_12095</name>
</gene>
<evidence type="ECO:0000259" key="1">
    <source>
        <dbReference type="Pfam" id="PF04909"/>
    </source>
</evidence>
<name>A0ABW1VH02_9MICO</name>
<protein>
    <submittedName>
        <fullName evidence="2">Amidohydrolase family protein</fullName>
    </submittedName>
</protein>
<dbReference type="Pfam" id="PF04909">
    <property type="entry name" value="Amidohydro_2"/>
    <property type="match status" value="1"/>
</dbReference>
<feature type="domain" description="Amidohydrolase-related" evidence="1">
    <location>
        <begin position="151"/>
        <end position="391"/>
    </location>
</feature>
<keyword evidence="3" id="KW-1185">Reference proteome</keyword>
<dbReference type="PANTHER" id="PTHR43383:SF2">
    <property type="entry name" value="AMIDOHYDROLASE 2 FAMILY PROTEIN"/>
    <property type="match status" value="1"/>
</dbReference>
<organism evidence="2 3">
    <name type="scientific">Luethyella okanaganae</name>
    <dbReference type="NCBI Taxonomy" id="69372"/>
    <lineage>
        <taxon>Bacteria</taxon>
        <taxon>Bacillati</taxon>
        <taxon>Actinomycetota</taxon>
        <taxon>Actinomycetes</taxon>
        <taxon>Micrococcales</taxon>
        <taxon>Microbacteriaceae</taxon>
        <taxon>Luethyella</taxon>
    </lineage>
</organism>
<accession>A0ABW1VH02</accession>
<reference evidence="3" key="1">
    <citation type="journal article" date="2019" name="Int. J. Syst. Evol. Microbiol.">
        <title>The Global Catalogue of Microorganisms (GCM) 10K type strain sequencing project: providing services to taxonomists for standard genome sequencing and annotation.</title>
        <authorList>
            <consortium name="The Broad Institute Genomics Platform"/>
            <consortium name="The Broad Institute Genome Sequencing Center for Infectious Disease"/>
            <person name="Wu L."/>
            <person name="Ma J."/>
        </authorList>
    </citation>
    <scope>NUCLEOTIDE SEQUENCE [LARGE SCALE GENOMIC DNA]</scope>
    <source>
        <strain evidence="3">CCUG 43304</strain>
    </source>
</reference>
<dbReference type="RefSeq" id="WP_386731918.1">
    <property type="nucleotide sequence ID" value="NZ_JBHSTP010000003.1"/>
</dbReference>
<dbReference type="InterPro" id="IPR032466">
    <property type="entry name" value="Metal_Hydrolase"/>
</dbReference>
<evidence type="ECO:0000313" key="3">
    <source>
        <dbReference type="Proteomes" id="UP001596306"/>
    </source>
</evidence>
<dbReference type="SUPFAM" id="SSF51556">
    <property type="entry name" value="Metallo-dependent hydrolases"/>
    <property type="match status" value="1"/>
</dbReference>
<dbReference type="Gene3D" id="3.20.20.140">
    <property type="entry name" value="Metal-dependent hydrolases"/>
    <property type="match status" value="1"/>
</dbReference>
<dbReference type="PANTHER" id="PTHR43383">
    <property type="entry name" value="NODULIN 6"/>
    <property type="match status" value="1"/>
</dbReference>
<comment type="caution">
    <text evidence="2">The sequence shown here is derived from an EMBL/GenBank/DDBJ whole genome shotgun (WGS) entry which is preliminary data.</text>
</comment>
<dbReference type="InterPro" id="IPR006680">
    <property type="entry name" value="Amidohydro-rel"/>
</dbReference>
<proteinExistence type="predicted"/>
<evidence type="ECO:0000313" key="2">
    <source>
        <dbReference type="EMBL" id="MFC6356847.1"/>
    </source>
</evidence>
<dbReference type="Proteomes" id="UP001596306">
    <property type="component" value="Unassembled WGS sequence"/>
</dbReference>
<sequence>MSDGELDVLAGAGERVPAHLADALRGLGLIDHHVHGCFTEAIDRARFEDCLNEGSPEPMPGFMTQFDSQIGFAIRRWCAPLVGAPPLVDANGYWAARSALAPAELNARMLRAAGVEHWVIDTGFQGGTISGLDRMAEESGAPASEILRLETMAEELMRRDTAPGDFADAFRAALVEALPRIVGVKTICAYRCGFDIDWRRPADEEVVRAVAAWIARDGENPRLDDPLLAAFLVHAAAELGLPIQIHVGFGDRDLDLHRTNPMLLLGLLREPSIARSSIMLLHCYPYHREAGYLAQAFANVYYDIGLAINYVGARAPHVVAEALELGPFAKQLYSSDAFGVPEFHLLGSTLWRRSMGLVLGRWVADGDWSESDAIRVARMIGADNARRAYGLG</sequence>
<dbReference type="EMBL" id="JBHSTP010000003">
    <property type="protein sequence ID" value="MFC6356847.1"/>
    <property type="molecule type" value="Genomic_DNA"/>
</dbReference>